<evidence type="ECO:0000313" key="2">
    <source>
        <dbReference type="Proteomes" id="UP000075881"/>
    </source>
</evidence>
<reference evidence="1" key="2">
    <citation type="submission" date="2020-05" db="UniProtKB">
        <authorList>
            <consortium name="EnsemblMetazoa"/>
        </authorList>
    </citation>
    <scope>IDENTIFICATION</scope>
    <source>
        <strain evidence="1">ACHKN1017</strain>
    </source>
</reference>
<protein>
    <submittedName>
        <fullName evidence="1">Uncharacterized protein</fullName>
    </submittedName>
</protein>
<proteinExistence type="predicted"/>
<keyword evidence="2" id="KW-1185">Reference proteome</keyword>
<reference evidence="2" key="1">
    <citation type="submission" date="2013-03" db="EMBL/GenBank/DDBJ databases">
        <title>The Genome Sequence of Anopheles christyi ACHKN1017.</title>
        <authorList>
            <consortium name="The Broad Institute Genomics Platform"/>
            <person name="Neafsey D.E."/>
            <person name="Besansky N."/>
            <person name="Walker B."/>
            <person name="Young S.K."/>
            <person name="Zeng Q."/>
            <person name="Gargeya S."/>
            <person name="Fitzgerald M."/>
            <person name="Haas B."/>
            <person name="Abouelleil A."/>
            <person name="Allen A.W."/>
            <person name="Alvarado L."/>
            <person name="Arachchi H.M."/>
            <person name="Berlin A.M."/>
            <person name="Chapman S.B."/>
            <person name="Gainer-Dewar J."/>
            <person name="Goldberg J."/>
            <person name="Griggs A."/>
            <person name="Gujja S."/>
            <person name="Hansen M."/>
            <person name="Howarth C."/>
            <person name="Imamovic A."/>
            <person name="Ireland A."/>
            <person name="Larimer J."/>
            <person name="McCowan C."/>
            <person name="Murphy C."/>
            <person name="Pearson M."/>
            <person name="Poon T.W."/>
            <person name="Priest M."/>
            <person name="Roberts A."/>
            <person name="Saif S."/>
            <person name="Shea T."/>
            <person name="Sisk P."/>
            <person name="Sykes S."/>
            <person name="Wortman J."/>
            <person name="Nusbaum C."/>
            <person name="Birren B."/>
        </authorList>
    </citation>
    <scope>NUCLEOTIDE SEQUENCE [LARGE SCALE GENOMIC DNA]</scope>
    <source>
        <strain evidence="2">ACHKN1017</strain>
    </source>
</reference>
<dbReference type="EnsemblMetazoa" id="ACHR001328-RA">
    <property type="protein sequence ID" value="ACHR001328-PA"/>
    <property type="gene ID" value="ACHR001328"/>
</dbReference>
<dbReference type="Proteomes" id="UP000075881">
    <property type="component" value="Unassembled WGS sequence"/>
</dbReference>
<organism evidence="1 2">
    <name type="scientific">Anopheles christyi</name>
    <dbReference type="NCBI Taxonomy" id="43041"/>
    <lineage>
        <taxon>Eukaryota</taxon>
        <taxon>Metazoa</taxon>
        <taxon>Ecdysozoa</taxon>
        <taxon>Arthropoda</taxon>
        <taxon>Hexapoda</taxon>
        <taxon>Insecta</taxon>
        <taxon>Pterygota</taxon>
        <taxon>Neoptera</taxon>
        <taxon>Endopterygota</taxon>
        <taxon>Diptera</taxon>
        <taxon>Nematocera</taxon>
        <taxon>Culicoidea</taxon>
        <taxon>Culicidae</taxon>
        <taxon>Anophelinae</taxon>
        <taxon>Anopheles</taxon>
    </lineage>
</organism>
<accession>A0A182JS46</accession>
<name>A0A182JS46_9DIPT</name>
<sequence length="91" mass="10030">MQLIRNALRFSGTISLTSKNCSKRSWYTFQSSQFTINSGIVPINCPAAMIVIALWRVAQEKGLDVTLQFVANVAIALGLVEYREPPDVGRG</sequence>
<dbReference type="VEuPathDB" id="VectorBase:ACHR001328"/>
<dbReference type="AlphaFoldDB" id="A0A182JS46"/>
<evidence type="ECO:0000313" key="1">
    <source>
        <dbReference type="EnsemblMetazoa" id="ACHR001328-PA"/>
    </source>
</evidence>